<dbReference type="SUPFAM" id="SSF47336">
    <property type="entry name" value="ACP-like"/>
    <property type="match status" value="1"/>
</dbReference>
<organism evidence="15">
    <name type="scientific">Komagataella pastoris</name>
    <name type="common">Yeast</name>
    <name type="synonym">Pichia pastoris</name>
    <dbReference type="NCBI Taxonomy" id="4922"/>
    <lineage>
        <taxon>Eukaryota</taxon>
        <taxon>Fungi</taxon>
        <taxon>Dikarya</taxon>
        <taxon>Ascomycota</taxon>
        <taxon>Saccharomycotina</taxon>
        <taxon>Pichiomycetes</taxon>
        <taxon>Pichiales</taxon>
        <taxon>Pichiaceae</taxon>
        <taxon>Komagataella</taxon>
    </lineage>
</organism>
<comment type="subcellular location">
    <subcellularLocation>
        <location evidence="1">Mitochondrion</location>
    </subcellularLocation>
</comment>
<evidence type="ECO:0000256" key="5">
    <source>
        <dbReference type="ARBA" id="ARBA00022516"/>
    </source>
</evidence>
<evidence type="ECO:0000256" key="4">
    <source>
        <dbReference type="ARBA" id="ARBA00022450"/>
    </source>
</evidence>
<evidence type="ECO:0000313" key="15">
    <source>
        <dbReference type="EMBL" id="CBI83569.1"/>
    </source>
</evidence>
<reference evidence="15" key="1">
    <citation type="journal article" date="2010" name="Mol. Cell. Proteomics">
        <title>The subunit composition of mitochondrial NADH:ubiquinone oxidoreductase (complex I), strain X33 from Pichia pastoris.</title>
        <authorList>
            <person name="Bridges H.R."/>
            <person name="Fearnley I.M."/>
            <person name="Hirst J."/>
        </authorList>
    </citation>
    <scope>NUCLEOTIDE SEQUENCE</scope>
    <source>
        <strain evidence="15">X33</strain>
    </source>
</reference>
<keyword evidence="7" id="KW-0276">Fatty acid metabolism</keyword>
<dbReference type="InterPro" id="IPR036736">
    <property type="entry name" value="ACP-like_sf"/>
</dbReference>
<evidence type="ECO:0000256" key="6">
    <source>
        <dbReference type="ARBA" id="ARBA00022553"/>
    </source>
</evidence>
<dbReference type="InterPro" id="IPR009081">
    <property type="entry name" value="PP-bd_ACP"/>
</dbReference>
<gene>
    <name evidence="15" type="primary">acpm1</name>
</gene>
<dbReference type="Pfam" id="PF00550">
    <property type="entry name" value="PP-binding"/>
    <property type="match status" value="1"/>
</dbReference>
<dbReference type="PANTHER" id="PTHR20863:SF28">
    <property type="entry name" value="ACYL CARRIER PROTEIN, MITOCHONDRIAL"/>
    <property type="match status" value="1"/>
</dbReference>
<comment type="similarity">
    <text evidence="2">Belongs to the acyl carrier protein (ACP) family.</text>
</comment>
<keyword evidence="5 13" id="KW-0444">Lipid biosynthesis</keyword>
<keyword evidence="6" id="KW-0597">Phosphoprotein</keyword>
<evidence type="ECO:0000256" key="1">
    <source>
        <dbReference type="ARBA" id="ARBA00004173"/>
    </source>
</evidence>
<evidence type="ECO:0000256" key="3">
    <source>
        <dbReference type="ARBA" id="ARBA00022448"/>
    </source>
</evidence>
<evidence type="ECO:0000256" key="8">
    <source>
        <dbReference type="ARBA" id="ARBA00022946"/>
    </source>
</evidence>
<sequence length="138" mass="15492">MLRNVSRQLLRSSKVYLPQVAVVRTQTPAFVSPSIISKRFNITQSASTLTKEDVLTRSVSVLRGFEVKTKDIDLQTTFVQDLGMDSLDLNDALVALEEEFDVVFDDKTANEIKTVGEVVDFVLANYLPTEQSINHTIR</sequence>
<comment type="function">
    <text evidence="13">Carrier of the growing fatty acid chain in fatty acid biosynthesis.</text>
</comment>
<keyword evidence="9" id="KW-0249">Electron transport</keyword>
<evidence type="ECO:0000256" key="10">
    <source>
        <dbReference type="ARBA" id="ARBA00023098"/>
    </source>
</evidence>
<dbReference type="GO" id="GO:0016491">
    <property type="term" value="F:oxidoreductase activity"/>
    <property type="evidence" value="ECO:0007669"/>
    <property type="project" value="UniProtKB-KW"/>
</dbReference>
<evidence type="ECO:0000256" key="12">
    <source>
        <dbReference type="ARBA" id="ARBA00023160"/>
    </source>
</evidence>
<protein>
    <recommendedName>
        <fullName evidence="13">Acyl carrier protein</fullName>
    </recommendedName>
</protein>
<dbReference type="Gene3D" id="1.10.1200.10">
    <property type="entry name" value="ACP-like"/>
    <property type="match status" value="1"/>
</dbReference>
<dbReference type="GO" id="GO:0005739">
    <property type="term" value="C:mitochondrion"/>
    <property type="evidence" value="ECO:0007669"/>
    <property type="project" value="UniProtKB-SubCell"/>
</dbReference>
<keyword evidence="15" id="KW-0560">Oxidoreductase</keyword>
<keyword evidence="10" id="KW-0443">Lipid metabolism</keyword>
<dbReference type="PROSITE" id="PS50075">
    <property type="entry name" value="CARRIER"/>
    <property type="match status" value="1"/>
</dbReference>
<keyword evidence="15" id="KW-0830">Ubiquinone</keyword>
<evidence type="ECO:0000256" key="11">
    <source>
        <dbReference type="ARBA" id="ARBA00023128"/>
    </source>
</evidence>
<dbReference type="AlphaFoldDB" id="E1UWE2"/>
<keyword evidence="12 13" id="KW-0275">Fatty acid biosynthesis</keyword>
<evidence type="ECO:0000256" key="2">
    <source>
        <dbReference type="ARBA" id="ARBA00010930"/>
    </source>
</evidence>
<dbReference type="InterPro" id="IPR006162">
    <property type="entry name" value="Ppantetheine_attach_site"/>
</dbReference>
<feature type="domain" description="Carrier" evidence="14">
    <location>
        <begin position="46"/>
        <end position="126"/>
    </location>
</feature>
<keyword evidence="4 13" id="KW-0596">Phosphopantetheine</keyword>
<evidence type="ECO:0000259" key="14">
    <source>
        <dbReference type="PROSITE" id="PS50075"/>
    </source>
</evidence>
<dbReference type="PROSITE" id="PS00012">
    <property type="entry name" value="PHOSPHOPANTETHEINE"/>
    <property type="match status" value="1"/>
</dbReference>
<keyword evidence="8" id="KW-0809">Transit peptide</keyword>
<dbReference type="EMBL" id="FN647663">
    <property type="protein sequence ID" value="CBI83569.1"/>
    <property type="molecule type" value="Genomic_DNA"/>
</dbReference>
<evidence type="ECO:0000256" key="9">
    <source>
        <dbReference type="ARBA" id="ARBA00022982"/>
    </source>
</evidence>
<dbReference type="InterPro" id="IPR003231">
    <property type="entry name" value="ACP"/>
</dbReference>
<name>E1UWE2_PICPA</name>
<dbReference type="GO" id="GO:0000036">
    <property type="term" value="F:acyl carrier activity"/>
    <property type="evidence" value="ECO:0007669"/>
    <property type="project" value="TreeGrafter"/>
</dbReference>
<evidence type="ECO:0000256" key="7">
    <source>
        <dbReference type="ARBA" id="ARBA00022832"/>
    </source>
</evidence>
<accession>E1UWE2</accession>
<keyword evidence="3" id="KW-0813">Transport</keyword>
<dbReference type="GO" id="GO:0000035">
    <property type="term" value="F:acyl binding"/>
    <property type="evidence" value="ECO:0007669"/>
    <property type="project" value="TreeGrafter"/>
</dbReference>
<proteinExistence type="inferred from homology"/>
<keyword evidence="11" id="KW-0496">Mitochondrion</keyword>
<evidence type="ECO:0000256" key="13">
    <source>
        <dbReference type="RuleBase" id="RU000722"/>
    </source>
</evidence>
<dbReference type="PANTHER" id="PTHR20863">
    <property type="entry name" value="ACYL CARRIER PROTEIN"/>
    <property type="match status" value="1"/>
</dbReference>